<dbReference type="AlphaFoldDB" id="A0A0D7B3B4"/>
<protein>
    <submittedName>
        <fullName evidence="5">Copper radical oxidase</fullName>
    </submittedName>
</protein>
<dbReference type="OrthoDB" id="2019572at2759"/>
<evidence type="ECO:0000259" key="3">
    <source>
        <dbReference type="Pfam" id="PF07250"/>
    </source>
</evidence>
<dbReference type="PANTHER" id="PTHR32208">
    <property type="entry name" value="SECRETED PROTEIN-RELATED"/>
    <property type="match status" value="1"/>
</dbReference>
<dbReference type="InterPro" id="IPR037293">
    <property type="entry name" value="Gal_Oxidase_central_sf"/>
</dbReference>
<dbReference type="Gene3D" id="2.130.10.80">
    <property type="entry name" value="Galactose oxidase/kelch, beta-propeller"/>
    <property type="match status" value="1"/>
</dbReference>
<dbReference type="STRING" id="1314674.A0A0D7B3B4"/>
<feature type="domain" description="Glyoxal oxidase N-terminal" evidence="3">
    <location>
        <begin position="211"/>
        <end position="486"/>
    </location>
</feature>
<gene>
    <name evidence="5" type="ORF">CYLTODRAFT_424743</name>
</gene>
<feature type="domain" description="Galactose oxidase-like Early set" evidence="4">
    <location>
        <begin position="492"/>
        <end position="601"/>
    </location>
</feature>
<dbReference type="InterPro" id="IPR009880">
    <property type="entry name" value="Glyoxal_oxidase_N"/>
</dbReference>
<organism evidence="5 6">
    <name type="scientific">Cylindrobasidium torrendii FP15055 ss-10</name>
    <dbReference type="NCBI Taxonomy" id="1314674"/>
    <lineage>
        <taxon>Eukaryota</taxon>
        <taxon>Fungi</taxon>
        <taxon>Dikarya</taxon>
        <taxon>Basidiomycota</taxon>
        <taxon>Agaricomycotina</taxon>
        <taxon>Agaricomycetes</taxon>
        <taxon>Agaricomycetidae</taxon>
        <taxon>Agaricales</taxon>
        <taxon>Marasmiineae</taxon>
        <taxon>Physalacriaceae</taxon>
        <taxon>Cylindrobasidium</taxon>
    </lineage>
</organism>
<dbReference type="Pfam" id="PF09118">
    <property type="entry name" value="GO-like_E_set"/>
    <property type="match status" value="1"/>
</dbReference>
<sequence>MSTNFKRLALALSLASPTLAEITAGGHEKVGSSLVSAMMMFLGNDDMVYIMDKAEGNEAQVNGHPAWGSVWDINTHEATVQDIRSNIFCSSGIHLPNGSFVTFGGNGAVTKGGDMGSVLNDGGYSASFDELYQDYDGTKAIRVINPCPAGSDFSSAECGWFDNAEVLSMKKQRWYSTAEPDATGRVVIIGGYTSGGYINRNYPNVDPEFEGGAATCTYEFYPPEEGDAPTMQFLIDTSGLNSYPHTFLLSSGKMLLQANTSTMIWEVETNTETRLPEMPGGVVRVYPGSGGVAMLPMTPANNYEQTVLFCGGNDMPDYSWGNYSWPYADTFYIPASKDCQRLTPEPADGSSPAYEQDEDMLEGRTMGQFIILPTGKLLMVNGGENGTAGYSTMTMETQNFNDMPYGMSLAAAPALTPAIYDPTAEKGKRWSNEGFQAAEYPRLYHSSALLLPDASVLIGGSNPNVDVNLTTYFPTTYELEVFYPPYFSAKTRPTFSGAPKQLGYGGESFDLTIAADSYSGDSNDAAASATVAVIRPGWTTHGMNMGQRFLQLNNTYTVNDDGTIVLHCSQMPPNANLFQPGPALLFVNVNEIPSNGTTVTVGSGNIEQQPVSEVAVLPVSVKSAGASGSGQAGSTGSGNDDGAAGVNVSLVGSVLAAIVTMVVAGL</sequence>
<dbReference type="EMBL" id="KN880610">
    <property type="protein sequence ID" value="KIY64977.1"/>
    <property type="molecule type" value="Genomic_DNA"/>
</dbReference>
<feature type="signal peptide" evidence="2">
    <location>
        <begin position="1"/>
        <end position="20"/>
    </location>
</feature>
<reference evidence="5 6" key="1">
    <citation type="journal article" date="2015" name="Fungal Genet. Biol.">
        <title>Evolution of novel wood decay mechanisms in Agaricales revealed by the genome sequences of Fistulina hepatica and Cylindrobasidium torrendii.</title>
        <authorList>
            <person name="Floudas D."/>
            <person name="Held B.W."/>
            <person name="Riley R."/>
            <person name="Nagy L.G."/>
            <person name="Koehler G."/>
            <person name="Ransdell A.S."/>
            <person name="Younus H."/>
            <person name="Chow J."/>
            <person name="Chiniquy J."/>
            <person name="Lipzen A."/>
            <person name="Tritt A."/>
            <person name="Sun H."/>
            <person name="Haridas S."/>
            <person name="LaButti K."/>
            <person name="Ohm R.A."/>
            <person name="Kues U."/>
            <person name="Blanchette R.A."/>
            <person name="Grigoriev I.V."/>
            <person name="Minto R.E."/>
            <person name="Hibbett D.S."/>
        </authorList>
    </citation>
    <scope>NUCLEOTIDE SEQUENCE [LARGE SCALE GENOMIC DNA]</scope>
    <source>
        <strain evidence="5 6">FP15055 ss-10</strain>
    </source>
</reference>
<evidence type="ECO:0000259" key="4">
    <source>
        <dbReference type="Pfam" id="PF09118"/>
    </source>
</evidence>
<evidence type="ECO:0000313" key="6">
    <source>
        <dbReference type="Proteomes" id="UP000054007"/>
    </source>
</evidence>
<dbReference type="Proteomes" id="UP000054007">
    <property type="component" value="Unassembled WGS sequence"/>
</dbReference>
<keyword evidence="1 2" id="KW-0732">Signal</keyword>
<name>A0A0D7B3B4_9AGAR</name>
<evidence type="ECO:0000256" key="1">
    <source>
        <dbReference type="ARBA" id="ARBA00022729"/>
    </source>
</evidence>
<dbReference type="SUPFAM" id="SSF50965">
    <property type="entry name" value="Galactose oxidase, central domain"/>
    <property type="match status" value="1"/>
</dbReference>
<dbReference type="InterPro" id="IPR015202">
    <property type="entry name" value="GO-like_E_set"/>
</dbReference>
<evidence type="ECO:0000256" key="2">
    <source>
        <dbReference type="SAM" id="SignalP"/>
    </source>
</evidence>
<dbReference type="PANTHER" id="PTHR32208:SF21">
    <property type="entry name" value="LOW QUALITY PROTEIN: ALDEHYDE OXIDASE GLOX-LIKE"/>
    <property type="match status" value="1"/>
</dbReference>
<dbReference type="InterPro" id="IPR011043">
    <property type="entry name" value="Gal_Oxase/kelch_b-propeller"/>
</dbReference>
<feature type="chain" id="PRO_5002316616" evidence="2">
    <location>
        <begin position="21"/>
        <end position="666"/>
    </location>
</feature>
<accession>A0A0D7B3B4</accession>
<dbReference type="SUPFAM" id="SSF81296">
    <property type="entry name" value="E set domains"/>
    <property type="match status" value="1"/>
</dbReference>
<proteinExistence type="predicted"/>
<evidence type="ECO:0000313" key="5">
    <source>
        <dbReference type="EMBL" id="KIY64977.1"/>
    </source>
</evidence>
<dbReference type="Gene3D" id="2.60.40.10">
    <property type="entry name" value="Immunoglobulins"/>
    <property type="match status" value="1"/>
</dbReference>
<dbReference type="CDD" id="cd02851">
    <property type="entry name" value="E_set_GO_C"/>
    <property type="match status" value="1"/>
</dbReference>
<keyword evidence="6" id="KW-1185">Reference proteome</keyword>
<dbReference type="Pfam" id="PF07250">
    <property type="entry name" value="Glyoxal_oxid_N"/>
    <property type="match status" value="1"/>
</dbReference>
<dbReference type="InterPro" id="IPR013783">
    <property type="entry name" value="Ig-like_fold"/>
</dbReference>
<dbReference type="InterPro" id="IPR014756">
    <property type="entry name" value="Ig_E-set"/>
</dbReference>